<dbReference type="PRINTS" id="PR01318">
    <property type="entry name" value="GDNFRALPHA2"/>
</dbReference>
<dbReference type="GO" id="GO:0043235">
    <property type="term" value="C:receptor complex"/>
    <property type="evidence" value="ECO:0007669"/>
    <property type="project" value="TreeGrafter"/>
</dbReference>
<dbReference type="InterPro" id="IPR016017">
    <property type="entry name" value="GDNF/GAS1"/>
</dbReference>
<evidence type="ECO:0000256" key="7">
    <source>
        <dbReference type="ARBA" id="ARBA00023136"/>
    </source>
</evidence>
<evidence type="ECO:0000256" key="9">
    <source>
        <dbReference type="ARBA" id="ARBA00023170"/>
    </source>
</evidence>
<sequence>MLLTCGPPQCWGLTMSPLWRRHLAKANNVVLEGAEAGRNLYAAEEAGGEAATLICSLHASSPNTRSRLADFHANCHASYQTLTSCPADNYQACLGSYAGMIGFDMTPNYVDSSPTGIVVSPWCSCRGSGNREEECEKFLRDFTENPCLRNAIQAFGNGTDVNLSPKNPSFPATQAPRVEKTPSLPDDLSDSTNLGTSVITTCTSVEVRGRGFAAGEWSQGG</sequence>
<dbReference type="GO" id="GO:0009897">
    <property type="term" value="C:external side of plasma membrane"/>
    <property type="evidence" value="ECO:0007669"/>
    <property type="project" value="TreeGrafter"/>
</dbReference>
<name>A0AA40I4D4_CNENI</name>
<keyword evidence="11" id="KW-0449">Lipoprotein</keyword>
<evidence type="ECO:0000313" key="15">
    <source>
        <dbReference type="Proteomes" id="UP001177744"/>
    </source>
</evidence>
<keyword evidence="7" id="KW-0472">Membrane</keyword>
<accession>A0AA40I4D4</accession>
<dbReference type="Gene3D" id="1.10.220.110">
    <property type="entry name" value="GDNF binding domain"/>
    <property type="match status" value="1"/>
</dbReference>
<evidence type="ECO:0000256" key="11">
    <source>
        <dbReference type="ARBA" id="ARBA00023288"/>
    </source>
</evidence>
<dbReference type="PANTHER" id="PTHR10269:SF4">
    <property type="entry name" value="GDNF FAMILY RECEPTOR ALPHA-2"/>
    <property type="match status" value="1"/>
</dbReference>
<evidence type="ECO:0000256" key="4">
    <source>
        <dbReference type="ARBA" id="ARBA00022475"/>
    </source>
</evidence>
<evidence type="ECO:0000256" key="8">
    <source>
        <dbReference type="ARBA" id="ARBA00023157"/>
    </source>
</evidence>
<comment type="similarity">
    <text evidence="2">Belongs to the GDNFR family.</text>
</comment>
<dbReference type="SUPFAM" id="SSF110035">
    <property type="entry name" value="GDNF receptor-like"/>
    <property type="match status" value="1"/>
</dbReference>
<reference evidence="14" key="1">
    <citation type="submission" date="2023-06" db="EMBL/GenBank/DDBJ databases">
        <title>Reference genome for the Northern bat (Eptesicus nilssonii), a most northern bat species.</title>
        <authorList>
            <person name="Laine V.N."/>
            <person name="Pulliainen A.T."/>
            <person name="Lilley T.M."/>
        </authorList>
    </citation>
    <scope>NUCLEOTIDE SEQUENCE</scope>
    <source>
        <strain evidence="14">BLF_Eptnil</strain>
        <tissue evidence="14">Kidney</tissue>
    </source>
</reference>
<evidence type="ECO:0000256" key="2">
    <source>
        <dbReference type="ARBA" id="ARBA00005961"/>
    </source>
</evidence>
<dbReference type="InterPro" id="IPR003504">
    <property type="entry name" value="GDNF_rcpt_a2"/>
</dbReference>
<dbReference type="GO" id="GO:0016167">
    <property type="term" value="F:glial cell-derived neurotrophic factor receptor activity"/>
    <property type="evidence" value="ECO:0007669"/>
    <property type="project" value="TreeGrafter"/>
</dbReference>
<dbReference type="FunFam" id="1.10.220.110:FF:000001">
    <property type="entry name" value="GDNF family receptor alpha"/>
    <property type="match status" value="1"/>
</dbReference>
<protein>
    <recommendedName>
        <fullName evidence="3">GDNF family receptor alpha-2</fullName>
    </recommendedName>
</protein>
<feature type="domain" description="GDNF/GAS1" evidence="13">
    <location>
        <begin position="50"/>
        <end position="147"/>
    </location>
</feature>
<comment type="subcellular location">
    <subcellularLocation>
        <location evidence="1">Cell membrane</location>
        <topology evidence="1">Lipid-anchor</topology>
        <topology evidence="1">GPI-anchor</topology>
    </subcellularLocation>
</comment>
<evidence type="ECO:0000256" key="3">
    <source>
        <dbReference type="ARBA" id="ARBA00016726"/>
    </source>
</evidence>
<gene>
    <name evidence="14" type="ORF">QTO34_015221</name>
</gene>
<dbReference type="Proteomes" id="UP001177744">
    <property type="component" value="Unassembled WGS sequence"/>
</dbReference>
<dbReference type="GO" id="GO:0007399">
    <property type="term" value="P:nervous system development"/>
    <property type="evidence" value="ECO:0007669"/>
    <property type="project" value="TreeGrafter"/>
</dbReference>
<evidence type="ECO:0000256" key="10">
    <source>
        <dbReference type="ARBA" id="ARBA00023180"/>
    </source>
</evidence>
<evidence type="ECO:0000256" key="12">
    <source>
        <dbReference type="SAM" id="MobiDB-lite"/>
    </source>
</evidence>
<organism evidence="14 15">
    <name type="scientific">Cnephaeus nilssonii</name>
    <name type="common">Northern bat</name>
    <name type="synonym">Eptesicus nilssonii</name>
    <dbReference type="NCBI Taxonomy" id="3371016"/>
    <lineage>
        <taxon>Eukaryota</taxon>
        <taxon>Metazoa</taxon>
        <taxon>Chordata</taxon>
        <taxon>Craniata</taxon>
        <taxon>Vertebrata</taxon>
        <taxon>Euteleostomi</taxon>
        <taxon>Mammalia</taxon>
        <taxon>Eutheria</taxon>
        <taxon>Laurasiatheria</taxon>
        <taxon>Chiroptera</taxon>
        <taxon>Yangochiroptera</taxon>
        <taxon>Vespertilionidae</taxon>
        <taxon>Cnephaeus</taxon>
    </lineage>
</organism>
<keyword evidence="15" id="KW-1185">Reference proteome</keyword>
<dbReference type="InterPro" id="IPR003438">
    <property type="entry name" value="GDNF_rcpt"/>
</dbReference>
<dbReference type="InterPro" id="IPR037193">
    <property type="entry name" value="GDNF_alpha"/>
</dbReference>
<keyword evidence="6" id="KW-0732">Signal</keyword>
<dbReference type="PANTHER" id="PTHR10269">
    <property type="entry name" value="GDNF RECEPTOR ALPHA"/>
    <property type="match status" value="1"/>
</dbReference>
<dbReference type="SMART" id="SM00907">
    <property type="entry name" value="GDNF"/>
    <property type="match status" value="1"/>
</dbReference>
<feature type="region of interest" description="Disordered" evidence="12">
    <location>
        <begin position="159"/>
        <end position="190"/>
    </location>
</feature>
<keyword evidence="8" id="KW-1015">Disulfide bond</keyword>
<dbReference type="PRINTS" id="PR01316">
    <property type="entry name" value="GDNFRECEPTOR"/>
</dbReference>
<feature type="compositionally biased region" description="Polar residues" evidence="12">
    <location>
        <begin position="159"/>
        <end position="172"/>
    </location>
</feature>
<evidence type="ECO:0000313" key="14">
    <source>
        <dbReference type="EMBL" id="KAK1342456.1"/>
    </source>
</evidence>
<evidence type="ECO:0000256" key="1">
    <source>
        <dbReference type="ARBA" id="ARBA00004609"/>
    </source>
</evidence>
<evidence type="ECO:0000256" key="5">
    <source>
        <dbReference type="ARBA" id="ARBA00022622"/>
    </source>
</evidence>
<proteinExistence type="inferred from homology"/>
<dbReference type="AlphaFoldDB" id="A0AA40I4D4"/>
<keyword evidence="9" id="KW-0675">Receptor</keyword>
<evidence type="ECO:0000256" key="6">
    <source>
        <dbReference type="ARBA" id="ARBA00022729"/>
    </source>
</evidence>
<keyword evidence="10" id="KW-0325">Glycoprotein</keyword>
<dbReference type="Pfam" id="PF02351">
    <property type="entry name" value="GDNF"/>
    <property type="match status" value="1"/>
</dbReference>
<keyword evidence="4" id="KW-1003">Cell membrane</keyword>
<evidence type="ECO:0000259" key="13">
    <source>
        <dbReference type="SMART" id="SM00907"/>
    </source>
</evidence>
<dbReference type="EMBL" id="JAULJE010000005">
    <property type="protein sequence ID" value="KAK1342456.1"/>
    <property type="molecule type" value="Genomic_DNA"/>
</dbReference>
<comment type="caution">
    <text evidence="14">The sequence shown here is derived from an EMBL/GenBank/DDBJ whole genome shotgun (WGS) entry which is preliminary data.</text>
</comment>
<keyword evidence="5" id="KW-0336">GPI-anchor</keyword>